<protein>
    <submittedName>
        <fullName evidence="1">Uncharacterized protein</fullName>
    </submittedName>
</protein>
<evidence type="ECO:0000313" key="1">
    <source>
        <dbReference type="EMBL" id="KAG6596675.1"/>
    </source>
</evidence>
<dbReference type="EMBL" id="JAGKQH010000006">
    <property type="protein sequence ID" value="KAG6596675.1"/>
    <property type="molecule type" value="Genomic_DNA"/>
</dbReference>
<keyword evidence="2" id="KW-1185">Reference proteome</keyword>
<feature type="non-terminal residue" evidence="1">
    <location>
        <position position="1"/>
    </location>
</feature>
<accession>A0AAV6NDX5</accession>
<gene>
    <name evidence="1" type="ORF">SDJN03_09855</name>
</gene>
<proteinExistence type="predicted"/>
<dbReference type="AlphaFoldDB" id="A0AAV6NDX5"/>
<comment type="caution">
    <text evidence="1">The sequence shown here is derived from an EMBL/GenBank/DDBJ whole genome shotgun (WGS) entry which is preliminary data.</text>
</comment>
<evidence type="ECO:0000313" key="2">
    <source>
        <dbReference type="Proteomes" id="UP000685013"/>
    </source>
</evidence>
<dbReference type="Proteomes" id="UP000685013">
    <property type="component" value="Chromosome 6"/>
</dbReference>
<name>A0AAV6NDX5_9ROSI</name>
<sequence>MTTTCRVNATLHRLTFRHCSHLIFLLNPPRTTPFLLGFAYFDLRYEDWNSDRFVWKCISELQAAGTGGSGGNGSVINDTSALTSVDDSNPNVNQVINSIQKTMVIH</sequence>
<organism evidence="1 2">
    <name type="scientific">Cucurbita argyrosperma subsp. sororia</name>
    <dbReference type="NCBI Taxonomy" id="37648"/>
    <lineage>
        <taxon>Eukaryota</taxon>
        <taxon>Viridiplantae</taxon>
        <taxon>Streptophyta</taxon>
        <taxon>Embryophyta</taxon>
        <taxon>Tracheophyta</taxon>
        <taxon>Spermatophyta</taxon>
        <taxon>Magnoliopsida</taxon>
        <taxon>eudicotyledons</taxon>
        <taxon>Gunneridae</taxon>
        <taxon>Pentapetalae</taxon>
        <taxon>rosids</taxon>
        <taxon>fabids</taxon>
        <taxon>Cucurbitales</taxon>
        <taxon>Cucurbitaceae</taxon>
        <taxon>Cucurbiteae</taxon>
        <taxon>Cucurbita</taxon>
    </lineage>
</organism>
<reference evidence="1 2" key="1">
    <citation type="journal article" date="2021" name="Hortic Res">
        <title>The domestication of Cucurbita argyrosperma as revealed by the genome of its wild relative.</title>
        <authorList>
            <person name="Barrera-Redondo J."/>
            <person name="Sanchez-de la Vega G."/>
            <person name="Aguirre-Liguori J.A."/>
            <person name="Castellanos-Morales G."/>
            <person name="Gutierrez-Guerrero Y.T."/>
            <person name="Aguirre-Dugua X."/>
            <person name="Aguirre-Planter E."/>
            <person name="Tenaillon M.I."/>
            <person name="Lira-Saade R."/>
            <person name="Eguiarte L.E."/>
        </authorList>
    </citation>
    <scope>NUCLEOTIDE SEQUENCE [LARGE SCALE GENOMIC DNA]</scope>
    <source>
        <strain evidence="1">JBR-2021</strain>
    </source>
</reference>